<dbReference type="KEGG" id="pvac:HC248_03534"/>
<evidence type="ECO:0000256" key="1">
    <source>
        <dbReference type="HAMAP-Rule" id="MF_00386"/>
    </source>
</evidence>
<dbReference type="HAMAP" id="MF_00386">
    <property type="entry name" value="UPF0161_YidD"/>
    <property type="match status" value="1"/>
</dbReference>
<keyword evidence="1 2" id="KW-0472">Membrane</keyword>
<comment type="subcellular location">
    <subcellularLocation>
        <location evidence="1">Cell membrane</location>
        <topology evidence="1">Peripheral membrane protein</topology>
        <orientation evidence="1">Cytoplasmic side</orientation>
    </subcellularLocation>
</comment>
<keyword evidence="2" id="KW-0812">Transmembrane</keyword>
<keyword evidence="2" id="KW-1133">Transmembrane helix</keyword>
<dbReference type="SMART" id="SM01234">
    <property type="entry name" value="Haemolytic"/>
    <property type="match status" value="1"/>
</dbReference>
<sequence length="124" mass="13670">MLLTDMLTKLAAKPVVIFLFNFPRTLLIILVKAYRLFLSASLGNNCRFEPSCSTYSLQALEIHGAAIGSYMTLKRLGRCHPWCDGGFDPVPLKKHKASSAAAQKSLFTRLVIPVTSTSSKKNPK</sequence>
<name>A0A6H2HEL8_9BURK</name>
<dbReference type="EMBL" id="CP051461">
    <property type="protein sequence ID" value="QJC58197.1"/>
    <property type="molecule type" value="Genomic_DNA"/>
</dbReference>
<dbReference type="InterPro" id="IPR002696">
    <property type="entry name" value="Membr_insert_effic_factor_YidD"/>
</dbReference>
<keyword evidence="1" id="KW-1003">Cell membrane</keyword>
<evidence type="ECO:0000256" key="2">
    <source>
        <dbReference type="SAM" id="Phobius"/>
    </source>
</evidence>
<reference evidence="3 4" key="1">
    <citation type="submission" date="2020-04" db="EMBL/GenBank/DDBJ databases">
        <title>Complete genome of a Psychrophilic, Marine, Gas Vacuolate Bacterium Polaromonas vacuolata KCTC 22033T.</title>
        <authorList>
            <person name="Hwang K."/>
            <person name="Kim K.M."/>
        </authorList>
    </citation>
    <scope>NUCLEOTIDE SEQUENCE [LARGE SCALE GENOMIC DNA]</scope>
    <source>
        <strain evidence="3 4">KCTC 22033</strain>
    </source>
</reference>
<proteinExistence type="inferred from homology"/>
<keyword evidence="4" id="KW-1185">Reference proteome</keyword>
<dbReference type="NCBIfam" id="TIGR00278">
    <property type="entry name" value="membrane protein insertion efficiency factor YidD"/>
    <property type="match status" value="1"/>
</dbReference>
<feature type="transmembrane region" description="Helical" evidence="2">
    <location>
        <begin position="12"/>
        <end position="31"/>
    </location>
</feature>
<protein>
    <recommendedName>
        <fullName evidence="1">Putative membrane protein insertion efficiency factor</fullName>
    </recommendedName>
</protein>
<comment type="function">
    <text evidence="1">Could be involved in insertion of integral membrane proteins into the membrane.</text>
</comment>
<organism evidence="3 4">
    <name type="scientific">Polaromonas vacuolata</name>
    <dbReference type="NCBI Taxonomy" id="37448"/>
    <lineage>
        <taxon>Bacteria</taxon>
        <taxon>Pseudomonadati</taxon>
        <taxon>Pseudomonadota</taxon>
        <taxon>Betaproteobacteria</taxon>
        <taxon>Burkholderiales</taxon>
        <taxon>Comamonadaceae</taxon>
        <taxon>Polaromonas</taxon>
    </lineage>
</organism>
<dbReference type="GO" id="GO:0005886">
    <property type="term" value="C:plasma membrane"/>
    <property type="evidence" value="ECO:0007669"/>
    <property type="project" value="UniProtKB-SubCell"/>
</dbReference>
<dbReference type="Pfam" id="PF01809">
    <property type="entry name" value="YidD"/>
    <property type="match status" value="1"/>
</dbReference>
<evidence type="ECO:0000313" key="3">
    <source>
        <dbReference type="EMBL" id="QJC58197.1"/>
    </source>
</evidence>
<gene>
    <name evidence="3" type="primary">yidD</name>
    <name evidence="3" type="ORF">HC248_03534</name>
</gene>
<evidence type="ECO:0000313" key="4">
    <source>
        <dbReference type="Proteomes" id="UP000502041"/>
    </source>
</evidence>
<dbReference type="AlphaFoldDB" id="A0A6H2HEL8"/>
<dbReference type="PANTHER" id="PTHR33383">
    <property type="entry name" value="MEMBRANE PROTEIN INSERTION EFFICIENCY FACTOR-RELATED"/>
    <property type="match status" value="1"/>
</dbReference>
<accession>A0A6H2HEL8</accession>
<dbReference type="PANTHER" id="PTHR33383:SF1">
    <property type="entry name" value="MEMBRANE PROTEIN INSERTION EFFICIENCY FACTOR-RELATED"/>
    <property type="match status" value="1"/>
</dbReference>
<comment type="similarity">
    <text evidence="1">Belongs to the UPF0161 family.</text>
</comment>
<dbReference type="Proteomes" id="UP000502041">
    <property type="component" value="Chromosome"/>
</dbReference>